<evidence type="ECO:0000256" key="16">
    <source>
        <dbReference type="RuleBase" id="RU000532"/>
    </source>
</evidence>
<dbReference type="PROSITE" id="PS00111">
    <property type="entry name" value="PGLYCERATE_KINASE"/>
    <property type="match status" value="1"/>
</dbReference>
<dbReference type="InterPro" id="IPR015911">
    <property type="entry name" value="Phosphoglycerate_kinase_CS"/>
</dbReference>
<dbReference type="InterPro" id="IPR036043">
    <property type="entry name" value="Phosphoglycerate_kinase_sf"/>
</dbReference>
<comment type="subunit">
    <text evidence="4 13">Monomer.</text>
</comment>
<dbReference type="OrthoDB" id="9808460at2"/>
<feature type="binding site" evidence="14">
    <location>
        <position position="37"/>
    </location>
    <ligand>
        <name>(2R)-3-phosphoglycerate</name>
        <dbReference type="ChEBI" id="CHEBI:58272"/>
    </ligand>
</feature>
<feature type="binding site" evidence="14">
    <location>
        <position position="119"/>
    </location>
    <ligand>
        <name>(2R)-3-phosphoglycerate</name>
        <dbReference type="ChEBI" id="CHEBI:58272"/>
    </ligand>
</feature>
<evidence type="ECO:0000256" key="2">
    <source>
        <dbReference type="ARBA" id="ARBA00004838"/>
    </source>
</evidence>
<dbReference type="GO" id="GO:0005524">
    <property type="term" value="F:ATP binding"/>
    <property type="evidence" value="ECO:0007669"/>
    <property type="project" value="UniProtKB-KW"/>
</dbReference>
<dbReference type="PRINTS" id="PR00477">
    <property type="entry name" value="PHGLYCKINASE"/>
</dbReference>
<dbReference type="GO" id="GO:0006094">
    <property type="term" value="P:gluconeogenesis"/>
    <property type="evidence" value="ECO:0007669"/>
    <property type="project" value="TreeGrafter"/>
</dbReference>
<feature type="binding site" evidence="13 15">
    <location>
        <position position="206"/>
    </location>
    <ligand>
        <name>ATP</name>
        <dbReference type="ChEBI" id="CHEBI:30616"/>
    </ligand>
</feature>
<feature type="binding site" evidence="13 14">
    <location>
        <begin position="22"/>
        <end position="24"/>
    </location>
    <ligand>
        <name>substrate</name>
    </ligand>
</feature>
<feature type="binding site" evidence="13">
    <location>
        <position position="302"/>
    </location>
    <ligand>
        <name>ATP</name>
        <dbReference type="ChEBI" id="CHEBI:30616"/>
    </ligand>
</feature>
<keyword evidence="18" id="KW-1185">Reference proteome</keyword>
<dbReference type="Pfam" id="PF00162">
    <property type="entry name" value="PGK"/>
    <property type="match status" value="1"/>
</dbReference>
<dbReference type="Gene3D" id="3.40.50.1260">
    <property type="entry name" value="Phosphoglycerate kinase, N-terminal domain"/>
    <property type="match status" value="2"/>
</dbReference>
<accession>A0A7C8BP06</accession>
<dbReference type="PIRSF" id="PIRSF000724">
    <property type="entry name" value="Pgk"/>
    <property type="match status" value="1"/>
</dbReference>
<comment type="pathway">
    <text evidence="2 13">Carbohydrate degradation; glycolysis; pyruvate from D-glyceraldehyde 3-phosphate: step 2/5.</text>
</comment>
<sequence>MTLRTIDTLGDLAGRRVIVRSDLNVPLMDGVITDDGRIRASLPTWRQLLDAGASLVVIAHLGRPKGKAVPELSLEPVAARMAELLGEPVRFATDTVGDSARQQVGELPVGGVLLLENLRFNPAETSKDEAERLAFARELAAFGDAFVSDGFGVVHRRQASVTELPTLLPSAAGLLIGRELDALSHLLHEPETPYTVVLGGAKVSDKLAVIDNLLPRVEHLLIGGGMVYTFLAARGDAVGKSLVEPDQIEAVRGYLDQAERLGVHLELPVDIVVADRFAADAESRLAPVDGIDATDLGADVMGLDIGPETARQYAQVIRDSRTVFWNGPMGVFEFPAFAQGTATVAQALADCPGYTVIGGGDSAAAARSLGHADDAFGHVSTGGGASLELLEGKALPGLVVLGWEAA</sequence>
<comment type="catalytic activity">
    <reaction evidence="1 13 16">
        <text>(2R)-3-phosphoglycerate + ATP = (2R)-3-phospho-glyceroyl phosphate + ADP</text>
        <dbReference type="Rhea" id="RHEA:14801"/>
        <dbReference type="ChEBI" id="CHEBI:30616"/>
        <dbReference type="ChEBI" id="CHEBI:57604"/>
        <dbReference type="ChEBI" id="CHEBI:58272"/>
        <dbReference type="ChEBI" id="CHEBI:456216"/>
        <dbReference type="EC" id="2.7.2.3"/>
    </reaction>
</comment>
<evidence type="ECO:0000256" key="12">
    <source>
        <dbReference type="ARBA" id="ARBA00023152"/>
    </source>
</evidence>
<dbReference type="UniPathway" id="UPA00109">
    <property type="reaction ID" value="UER00185"/>
</dbReference>
<organism evidence="17 18">
    <name type="scientific">Pseudoclavibacter caeni</name>
    <dbReference type="NCBI Taxonomy" id="908846"/>
    <lineage>
        <taxon>Bacteria</taxon>
        <taxon>Bacillati</taxon>
        <taxon>Actinomycetota</taxon>
        <taxon>Actinomycetes</taxon>
        <taxon>Micrococcales</taxon>
        <taxon>Microbacteriaceae</taxon>
        <taxon>Pseudoclavibacter</taxon>
    </lineage>
</organism>
<keyword evidence="10 13" id="KW-0418">Kinase</keyword>
<name>A0A7C8BP06_9MICO</name>
<dbReference type="AlphaFoldDB" id="A0A7C8BP06"/>
<feature type="binding site" evidence="13">
    <location>
        <position position="37"/>
    </location>
    <ligand>
        <name>substrate</name>
    </ligand>
</feature>
<evidence type="ECO:0000256" key="14">
    <source>
        <dbReference type="PIRSR" id="PIRSR000724-1"/>
    </source>
</evidence>
<dbReference type="EC" id="2.7.2.3" evidence="5 13"/>
<evidence type="ECO:0000256" key="5">
    <source>
        <dbReference type="ARBA" id="ARBA00013061"/>
    </source>
</evidence>
<keyword evidence="12 13" id="KW-0324">Glycolysis</keyword>
<dbReference type="GO" id="GO:0043531">
    <property type="term" value="F:ADP binding"/>
    <property type="evidence" value="ECO:0007669"/>
    <property type="project" value="TreeGrafter"/>
</dbReference>
<dbReference type="Proteomes" id="UP000481339">
    <property type="component" value="Unassembled WGS sequence"/>
</dbReference>
<evidence type="ECO:0000256" key="7">
    <source>
        <dbReference type="ARBA" id="ARBA00022490"/>
    </source>
</evidence>
<comment type="subcellular location">
    <subcellularLocation>
        <location evidence="13">Cytoplasm</location>
    </subcellularLocation>
</comment>
<dbReference type="GO" id="GO:0006096">
    <property type="term" value="P:glycolytic process"/>
    <property type="evidence" value="ECO:0007669"/>
    <property type="project" value="UniProtKB-UniRule"/>
</dbReference>
<dbReference type="PANTHER" id="PTHR11406:SF23">
    <property type="entry name" value="PHOSPHOGLYCERATE KINASE 1, CHLOROPLASTIC-RELATED"/>
    <property type="match status" value="1"/>
</dbReference>
<dbReference type="FunFam" id="3.40.50.1260:FF:000006">
    <property type="entry name" value="Phosphoglycerate kinase"/>
    <property type="match status" value="1"/>
</dbReference>
<comment type="similarity">
    <text evidence="3 13 16">Belongs to the phosphoglycerate kinase family.</text>
</comment>
<keyword evidence="7 13" id="KW-0963">Cytoplasm</keyword>
<dbReference type="InterPro" id="IPR015824">
    <property type="entry name" value="Phosphoglycerate_kinase_N"/>
</dbReference>
<gene>
    <name evidence="13" type="primary">pgk</name>
    <name evidence="17" type="ORF">F8O02_03160</name>
</gene>
<evidence type="ECO:0000313" key="18">
    <source>
        <dbReference type="Proteomes" id="UP000481339"/>
    </source>
</evidence>
<feature type="binding site" evidence="13 15">
    <location>
        <position position="333"/>
    </location>
    <ligand>
        <name>ATP</name>
        <dbReference type="ChEBI" id="CHEBI:30616"/>
    </ligand>
</feature>
<dbReference type="RefSeq" id="WP_158035797.1">
    <property type="nucleotide sequence ID" value="NZ_BAAAZV010000003.1"/>
</dbReference>
<reference evidence="17 18" key="1">
    <citation type="submission" date="2019-09" db="EMBL/GenBank/DDBJ databases">
        <title>Phylogeny of genus Pseudoclavibacter and closely related genus.</title>
        <authorList>
            <person name="Li Y."/>
        </authorList>
    </citation>
    <scope>NUCLEOTIDE SEQUENCE [LARGE SCALE GENOMIC DNA]</scope>
    <source>
        <strain evidence="17 18">JCM 16921</strain>
    </source>
</reference>
<evidence type="ECO:0000256" key="9">
    <source>
        <dbReference type="ARBA" id="ARBA00022741"/>
    </source>
</evidence>
<dbReference type="FunFam" id="3.40.50.1260:FF:000031">
    <property type="entry name" value="Phosphoglycerate kinase 1"/>
    <property type="match status" value="1"/>
</dbReference>
<feature type="binding site" evidence="13 14">
    <location>
        <begin position="60"/>
        <end position="63"/>
    </location>
    <ligand>
        <name>substrate</name>
    </ligand>
</feature>
<evidence type="ECO:0000256" key="11">
    <source>
        <dbReference type="ARBA" id="ARBA00022840"/>
    </source>
</evidence>
<dbReference type="PANTHER" id="PTHR11406">
    <property type="entry name" value="PHOSPHOGLYCERATE KINASE"/>
    <property type="match status" value="1"/>
</dbReference>
<proteinExistence type="inferred from homology"/>
<evidence type="ECO:0000256" key="13">
    <source>
        <dbReference type="HAMAP-Rule" id="MF_00145"/>
    </source>
</evidence>
<dbReference type="EMBL" id="WBKA01000002">
    <property type="protein sequence ID" value="KAB1632875.1"/>
    <property type="molecule type" value="Genomic_DNA"/>
</dbReference>
<protein>
    <recommendedName>
        <fullName evidence="6 13">Phosphoglycerate kinase</fullName>
        <ecNumber evidence="5 13">2.7.2.3</ecNumber>
    </recommendedName>
</protein>
<evidence type="ECO:0000256" key="3">
    <source>
        <dbReference type="ARBA" id="ARBA00008982"/>
    </source>
</evidence>
<evidence type="ECO:0000256" key="8">
    <source>
        <dbReference type="ARBA" id="ARBA00022679"/>
    </source>
</evidence>
<keyword evidence="11 13" id="KW-0067">ATP-binding</keyword>
<keyword evidence="9 13" id="KW-0547">Nucleotide-binding</keyword>
<dbReference type="GO" id="GO:0005829">
    <property type="term" value="C:cytosol"/>
    <property type="evidence" value="ECO:0007669"/>
    <property type="project" value="TreeGrafter"/>
</dbReference>
<evidence type="ECO:0000256" key="1">
    <source>
        <dbReference type="ARBA" id="ARBA00000642"/>
    </source>
</evidence>
<evidence type="ECO:0000256" key="10">
    <source>
        <dbReference type="ARBA" id="ARBA00022777"/>
    </source>
</evidence>
<evidence type="ECO:0000313" key="17">
    <source>
        <dbReference type="EMBL" id="KAB1632875.1"/>
    </source>
</evidence>
<feature type="binding site" evidence="14">
    <location>
        <position position="156"/>
    </location>
    <ligand>
        <name>(2R)-3-phosphoglycerate</name>
        <dbReference type="ChEBI" id="CHEBI:58272"/>
    </ligand>
</feature>
<dbReference type="CDD" id="cd00318">
    <property type="entry name" value="Phosphoglycerate_kinase"/>
    <property type="match status" value="1"/>
</dbReference>
<evidence type="ECO:0000256" key="4">
    <source>
        <dbReference type="ARBA" id="ARBA00011245"/>
    </source>
</evidence>
<feature type="binding site" evidence="13">
    <location>
        <position position="119"/>
    </location>
    <ligand>
        <name>substrate</name>
    </ligand>
</feature>
<feature type="binding site" evidence="13 15">
    <location>
        <begin position="359"/>
        <end position="362"/>
    </location>
    <ligand>
        <name>ATP</name>
        <dbReference type="ChEBI" id="CHEBI:30616"/>
    </ligand>
</feature>
<evidence type="ECO:0000256" key="6">
    <source>
        <dbReference type="ARBA" id="ARBA00016471"/>
    </source>
</evidence>
<dbReference type="GO" id="GO:0004618">
    <property type="term" value="F:phosphoglycerate kinase activity"/>
    <property type="evidence" value="ECO:0007669"/>
    <property type="project" value="UniProtKB-UniRule"/>
</dbReference>
<evidence type="ECO:0000256" key="15">
    <source>
        <dbReference type="PIRSR" id="PIRSR000724-2"/>
    </source>
</evidence>
<dbReference type="SUPFAM" id="SSF53748">
    <property type="entry name" value="Phosphoglycerate kinase"/>
    <property type="match status" value="1"/>
</dbReference>
<dbReference type="HAMAP" id="MF_00145">
    <property type="entry name" value="Phosphoglyc_kinase"/>
    <property type="match status" value="1"/>
</dbReference>
<feature type="binding site" evidence="13">
    <location>
        <position position="156"/>
    </location>
    <ligand>
        <name>substrate</name>
    </ligand>
</feature>
<keyword evidence="8 13" id="KW-0808">Transferase</keyword>
<comment type="caution">
    <text evidence="17">The sequence shown here is derived from an EMBL/GenBank/DDBJ whole genome shotgun (WGS) entry which is preliminary data.</text>
</comment>
<dbReference type="InterPro" id="IPR001576">
    <property type="entry name" value="Phosphoglycerate_kinase"/>
</dbReference>